<sequence>MTLVHDLDAKWLLFKAEGRKRGTVFAFKADMVAHGGDPNDIKHVCMDMSAAYTKGWPRCCPRPGLASTDSMWSSWLSRRWTPHGAKRREQPRVARAVIGRIAKRSKEPVVLVGRVDLDCAYQLVALIGVGRHLVAKLGLAMLLGPARPCPSAGAWRVAQFVQLGYAPGRKIGWF</sequence>
<keyword evidence="3" id="KW-1185">Reference proteome</keyword>
<dbReference type="Pfam" id="PF01610">
    <property type="entry name" value="DDE_Tnp_ISL3"/>
    <property type="match status" value="1"/>
</dbReference>
<dbReference type="EMBL" id="VVIW01000029">
    <property type="protein sequence ID" value="NHZ44231.1"/>
    <property type="molecule type" value="Genomic_DNA"/>
</dbReference>
<dbReference type="InterPro" id="IPR002560">
    <property type="entry name" value="Transposase_DDE"/>
</dbReference>
<protein>
    <submittedName>
        <fullName evidence="2">Transposase</fullName>
    </submittedName>
</protein>
<organism evidence="2 3">
    <name type="scientific">Massilia aquatica</name>
    <dbReference type="NCBI Taxonomy" id="2609000"/>
    <lineage>
        <taxon>Bacteria</taxon>
        <taxon>Pseudomonadati</taxon>
        <taxon>Pseudomonadota</taxon>
        <taxon>Betaproteobacteria</taxon>
        <taxon>Burkholderiales</taxon>
        <taxon>Oxalobacteraceae</taxon>
        <taxon>Telluria group</taxon>
        <taxon>Massilia</taxon>
    </lineage>
</organism>
<evidence type="ECO:0000313" key="2">
    <source>
        <dbReference type="EMBL" id="NHZ44231.1"/>
    </source>
</evidence>
<accession>A0ABX0MAK1</accession>
<evidence type="ECO:0000313" key="3">
    <source>
        <dbReference type="Proteomes" id="UP000819052"/>
    </source>
</evidence>
<reference evidence="2 3" key="1">
    <citation type="submission" date="2019-09" db="EMBL/GenBank/DDBJ databases">
        <title>Taxonomy of Antarctic Massilia spp.: description of Massilia rubra sp. nov., Massilia aquatica sp. nov., Massilia mucilaginosa sp. nov., Massilia frigida sp. nov. isolated from streams, lakes and regoliths.</title>
        <authorList>
            <person name="Holochova P."/>
            <person name="Sedlacek I."/>
            <person name="Kralova S."/>
            <person name="Maslanova I."/>
            <person name="Busse H.-J."/>
            <person name="Stankova E."/>
            <person name="Vrbovska V."/>
            <person name="Kovarovic V."/>
            <person name="Bartak M."/>
            <person name="Svec P."/>
            <person name="Pantucek R."/>
        </authorList>
    </citation>
    <scope>NUCLEOTIDE SEQUENCE [LARGE SCALE GENOMIC DNA]</scope>
    <source>
        <strain evidence="2 3">CCM 8693</strain>
    </source>
</reference>
<feature type="domain" description="Transposase IS204/IS1001/IS1096/IS1165 DDE" evidence="1">
    <location>
        <begin position="2"/>
        <end position="62"/>
    </location>
</feature>
<comment type="caution">
    <text evidence="2">The sequence shown here is derived from an EMBL/GenBank/DDBJ whole genome shotgun (WGS) entry which is preliminary data.</text>
</comment>
<proteinExistence type="predicted"/>
<name>A0ABX0MAK1_9BURK</name>
<evidence type="ECO:0000259" key="1">
    <source>
        <dbReference type="Pfam" id="PF01610"/>
    </source>
</evidence>
<dbReference type="Proteomes" id="UP000819052">
    <property type="component" value="Unassembled WGS sequence"/>
</dbReference>
<gene>
    <name evidence="2" type="ORF">F1609_29295</name>
</gene>